<gene>
    <name evidence="2" type="ORF">ACFOPH_05465</name>
</gene>
<dbReference type="RefSeq" id="WP_379734032.1">
    <property type="nucleotide sequence ID" value="NZ_JBHRVV010000001.1"/>
</dbReference>
<dbReference type="EMBL" id="JBHRVV010000001">
    <property type="protein sequence ID" value="MFC3457694.1"/>
    <property type="molecule type" value="Genomic_DNA"/>
</dbReference>
<protein>
    <submittedName>
        <fullName evidence="2">Uncharacterized protein</fullName>
    </submittedName>
</protein>
<dbReference type="Proteomes" id="UP001595665">
    <property type="component" value="Unassembled WGS sequence"/>
</dbReference>
<name>A0ABV7PIB8_9BURK</name>
<keyword evidence="1" id="KW-1133">Transmembrane helix</keyword>
<comment type="caution">
    <text evidence="2">The sequence shown here is derived from an EMBL/GenBank/DDBJ whole genome shotgun (WGS) entry which is preliminary data.</text>
</comment>
<feature type="transmembrane region" description="Helical" evidence="1">
    <location>
        <begin position="12"/>
        <end position="31"/>
    </location>
</feature>
<evidence type="ECO:0000256" key="1">
    <source>
        <dbReference type="SAM" id="Phobius"/>
    </source>
</evidence>
<reference evidence="3" key="1">
    <citation type="journal article" date="2019" name="Int. J. Syst. Evol. Microbiol.">
        <title>The Global Catalogue of Microorganisms (GCM) 10K type strain sequencing project: providing services to taxonomists for standard genome sequencing and annotation.</title>
        <authorList>
            <consortium name="The Broad Institute Genomics Platform"/>
            <consortium name="The Broad Institute Genome Sequencing Center for Infectious Disease"/>
            <person name="Wu L."/>
            <person name="Ma J."/>
        </authorList>
    </citation>
    <scope>NUCLEOTIDE SEQUENCE [LARGE SCALE GENOMIC DNA]</scope>
    <source>
        <strain evidence="3">CCM 7480</strain>
    </source>
</reference>
<evidence type="ECO:0000313" key="3">
    <source>
        <dbReference type="Proteomes" id="UP001595665"/>
    </source>
</evidence>
<feature type="transmembrane region" description="Helical" evidence="1">
    <location>
        <begin position="75"/>
        <end position="94"/>
    </location>
</feature>
<keyword evidence="1" id="KW-0472">Membrane</keyword>
<keyword evidence="1" id="KW-0812">Transmembrane</keyword>
<organism evidence="2 3">
    <name type="scientific">Massilia haematophila</name>
    <dbReference type="NCBI Taxonomy" id="457923"/>
    <lineage>
        <taxon>Bacteria</taxon>
        <taxon>Pseudomonadati</taxon>
        <taxon>Pseudomonadota</taxon>
        <taxon>Betaproteobacteria</taxon>
        <taxon>Burkholderiales</taxon>
        <taxon>Oxalobacteraceae</taxon>
        <taxon>Telluria group</taxon>
        <taxon>Massilia</taxon>
    </lineage>
</organism>
<proteinExistence type="predicted"/>
<feature type="transmembrane region" description="Helical" evidence="1">
    <location>
        <begin position="106"/>
        <end position="126"/>
    </location>
</feature>
<keyword evidence="3" id="KW-1185">Reference proteome</keyword>
<evidence type="ECO:0000313" key="2">
    <source>
        <dbReference type="EMBL" id="MFC3457694.1"/>
    </source>
</evidence>
<accession>A0ABV7PIB8</accession>
<sequence length="128" mass="14195">MHEKRVTRAYHRELFGALALYTALLFAAIHYGRPMPDGVLRNVVLVSPMIGFGAGIWAIARHLARIDEYLRRQMLENIALAAAITAGLSFTYGFLENAGFPRLSMFTVWCVLCGATGVVALVRKLIDK</sequence>
<feature type="transmembrane region" description="Helical" evidence="1">
    <location>
        <begin position="43"/>
        <end position="63"/>
    </location>
</feature>